<comment type="caution">
    <text evidence="1">The sequence shown here is derived from an EMBL/GenBank/DDBJ whole genome shotgun (WGS) entry which is preliminary data.</text>
</comment>
<accession>A0A0R2JSK3</accession>
<evidence type="ECO:0000313" key="2">
    <source>
        <dbReference type="Proteomes" id="UP000051491"/>
    </source>
</evidence>
<evidence type="ECO:0000313" key="1">
    <source>
        <dbReference type="EMBL" id="KRN80073.1"/>
    </source>
</evidence>
<name>A0A0R2JSK3_9LACO</name>
<dbReference type="RefSeq" id="WP_010496461.1">
    <property type="nucleotide sequence ID" value="NZ_JQBK01000123.1"/>
</dbReference>
<proteinExistence type="predicted"/>
<gene>
    <name evidence="1" type="ORF">IV43_GL000347</name>
</gene>
<dbReference type="Proteomes" id="UP000051491">
    <property type="component" value="Unassembled WGS sequence"/>
</dbReference>
<dbReference type="PATRIC" id="fig|89059.3.peg.352"/>
<dbReference type="STRING" id="89059.LAC1533_0938"/>
<dbReference type="AlphaFoldDB" id="A0A0R2JSK3"/>
<reference evidence="1 2" key="1">
    <citation type="journal article" date="2015" name="Genome Announc.">
        <title>Expanding the biotechnology potential of lactobacilli through comparative genomics of 213 strains and associated genera.</title>
        <authorList>
            <person name="Sun Z."/>
            <person name="Harris H.M."/>
            <person name="McCann A."/>
            <person name="Guo C."/>
            <person name="Argimon S."/>
            <person name="Zhang W."/>
            <person name="Yang X."/>
            <person name="Jeffery I.B."/>
            <person name="Cooney J.C."/>
            <person name="Kagawa T.F."/>
            <person name="Liu W."/>
            <person name="Song Y."/>
            <person name="Salvetti E."/>
            <person name="Wrobel A."/>
            <person name="Rasinkangas P."/>
            <person name="Parkhill J."/>
            <person name="Rea M.C."/>
            <person name="O'Sullivan O."/>
            <person name="Ritari J."/>
            <person name="Douillard F.P."/>
            <person name="Paul Ross R."/>
            <person name="Yang R."/>
            <person name="Briner A.E."/>
            <person name="Felis G.E."/>
            <person name="de Vos W.M."/>
            <person name="Barrangou R."/>
            <person name="Klaenhammer T.R."/>
            <person name="Caufield P.W."/>
            <person name="Cui Y."/>
            <person name="Zhang H."/>
            <person name="O'Toole P.W."/>
        </authorList>
    </citation>
    <scope>NUCLEOTIDE SEQUENCE [LARGE SCALE GENOMIC DNA]</scope>
    <source>
        <strain evidence="1 2">DSM 15353</strain>
    </source>
</reference>
<sequence>MAEINAMYLVGRAKIYRDEAQRGIELESQGDPQRALLVWKSLKRACEAELGSYDGQDDNYAHFLHTMADYLKNNSEVMSGLEMIRVSSRDYLKIDSSK</sequence>
<protein>
    <submittedName>
        <fullName evidence="1">Uncharacterized protein</fullName>
    </submittedName>
</protein>
<dbReference type="EMBL" id="JQBK01000123">
    <property type="protein sequence ID" value="KRN80073.1"/>
    <property type="molecule type" value="Genomic_DNA"/>
</dbReference>
<dbReference type="OrthoDB" id="2297986at2"/>
<organism evidence="1 2">
    <name type="scientific">Ligilactobacillus acidipiscis</name>
    <dbReference type="NCBI Taxonomy" id="89059"/>
    <lineage>
        <taxon>Bacteria</taxon>
        <taxon>Bacillati</taxon>
        <taxon>Bacillota</taxon>
        <taxon>Bacilli</taxon>
        <taxon>Lactobacillales</taxon>
        <taxon>Lactobacillaceae</taxon>
        <taxon>Ligilactobacillus</taxon>
    </lineage>
</organism>